<evidence type="ECO:0000313" key="4">
    <source>
        <dbReference type="Proteomes" id="UP000292082"/>
    </source>
</evidence>
<evidence type="ECO:0000313" key="3">
    <source>
        <dbReference type="EMBL" id="TBU53065.1"/>
    </source>
</evidence>
<evidence type="ECO:0000256" key="1">
    <source>
        <dbReference type="SAM" id="MobiDB-lite"/>
    </source>
</evidence>
<accession>A0A4Q9N7H0</accession>
<sequence length="94" mass="10014">MFHHPHPVAPCPSLSWGFIAPSLSGFRQTRSGTSFSPWAAVAPFGIPIEAPADFDLRARTEAALADQVQDPACAEQDGLPVTPLFESEKDPASP</sequence>
<organism evidence="3 4">
    <name type="scientific">Dichomitus squalens</name>
    <dbReference type="NCBI Taxonomy" id="114155"/>
    <lineage>
        <taxon>Eukaryota</taxon>
        <taxon>Fungi</taxon>
        <taxon>Dikarya</taxon>
        <taxon>Basidiomycota</taxon>
        <taxon>Agaricomycotina</taxon>
        <taxon>Agaricomycetes</taxon>
        <taxon>Polyporales</taxon>
        <taxon>Polyporaceae</taxon>
        <taxon>Dichomitus</taxon>
    </lineage>
</organism>
<reference evidence="3 4" key="1">
    <citation type="submission" date="2019-01" db="EMBL/GenBank/DDBJ databases">
        <title>Draft genome sequences of three monokaryotic isolates of the white-rot basidiomycete fungus Dichomitus squalens.</title>
        <authorList>
            <consortium name="DOE Joint Genome Institute"/>
            <person name="Lopez S.C."/>
            <person name="Andreopoulos B."/>
            <person name="Pangilinan J."/>
            <person name="Lipzen A."/>
            <person name="Riley R."/>
            <person name="Ahrendt S."/>
            <person name="Ng V."/>
            <person name="Barry K."/>
            <person name="Daum C."/>
            <person name="Grigoriev I.V."/>
            <person name="Hilden K.S."/>
            <person name="Makela M.R."/>
            <person name="de Vries R.P."/>
        </authorList>
    </citation>
    <scope>NUCLEOTIDE SEQUENCE [LARGE SCALE GENOMIC DNA]</scope>
    <source>
        <strain evidence="3 4">CBS 464.89</strain>
        <strain evidence="2">OM18370.1</strain>
    </source>
</reference>
<proteinExistence type="predicted"/>
<feature type="region of interest" description="Disordered" evidence="1">
    <location>
        <begin position="70"/>
        <end position="94"/>
    </location>
</feature>
<dbReference type="Proteomes" id="UP000292957">
    <property type="component" value="Unassembled WGS sequence"/>
</dbReference>
<dbReference type="AlphaFoldDB" id="A0A4Q9N7H0"/>
<dbReference type="OrthoDB" id="10623640at2759"/>
<protein>
    <submittedName>
        <fullName evidence="3">Uncharacterized protein</fullName>
    </submittedName>
</protein>
<dbReference type="Proteomes" id="UP000292082">
    <property type="component" value="Unassembled WGS sequence"/>
</dbReference>
<name>A0A4Q9N7H0_9APHY</name>
<dbReference type="EMBL" id="ML145227">
    <property type="protein sequence ID" value="TBU53065.1"/>
    <property type="molecule type" value="Genomic_DNA"/>
</dbReference>
<gene>
    <name evidence="3" type="ORF">BD310DRAFT_830959</name>
    <name evidence="2" type="ORF">BD311DRAFT_812627</name>
</gene>
<dbReference type="EMBL" id="ML143713">
    <property type="protein sequence ID" value="TBU21140.1"/>
    <property type="molecule type" value="Genomic_DNA"/>
</dbReference>
<evidence type="ECO:0000313" key="2">
    <source>
        <dbReference type="EMBL" id="TBU21140.1"/>
    </source>
</evidence>
<keyword evidence="4" id="KW-1185">Reference proteome</keyword>